<gene>
    <name evidence="2" type="ORF">MIT9_P0259</name>
</gene>
<dbReference type="KEGG" id="mcau:MIT9_P0259"/>
<organism evidence="2 3">
    <name type="scientific">Methylomarinovum caldicuralii</name>
    <dbReference type="NCBI Taxonomy" id="438856"/>
    <lineage>
        <taxon>Bacteria</taxon>
        <taxon>Pseudomonadati</taxon>
        <taxon>Pseudomonadota</taxon>
        <taxon>Gammaproteobacteria</taxon>
        <taxon>Methylococcales</taxon>
        <taxon>Methylothermaceae</taxon>
        <taxon>Methylomarinovum</taxon>
    </lineage>
</organism>
<dbReference type="Proteomes" id="UP001321825">
    <property type="component" value="Chromosome"/>
</dbReference>
<reference evidence="3" key="1">
    <citation type="journal article" date="2024" name="Int. J. Syst. Evol. Microbiol.">
        <title>Methylomarinovum tepidoasis sp. nov., a moderately thermophilic methanotroph of the family Methylothermaceae isolated from a deep-sea hydrothermal field.</title>
        <authorList>
            <person name="Hirayama H."/>
            <person name="Takaki Y."/>
            <person name="Abe M."/>
            <person name="Miyazaki M."/>
            <person name="Uematsu K."/>
            <person name="Matsui Y."/>
            <person name="Takai K."/>
        </authorList>
    </citation>
    <scope>NUCLEOTIDE SEQUENCE [LARGE SCALE GENOMIC DNA]</scope>
    <source>
        <strain evidence="3">IT-9</strain>
    </source>
</reference>
<accession>A0AAU9C0M7</accession>
<feature type="domain" description="Methyltransferase FkbM" evidence="1">
    <location>
        <begin position="8"/>
        <end position="182"/>
    </location>
</feature>
<dbReference type="AlphaFoldDB" id="A0AAU9C0M7"/>
<evidence type="ECO:0000313" key="3">
    <source>
        <dbReference type="Proteomes" id="UP001321825"/>
    </source>
</evidence>
<dbReference type="InterPro" id="IPR006342">
    <property type="entry name" value="FkbM_mtfrase"/>
</dbReference>
<dbReference type="Pfam" id="PF05050">
    <property type="entry name" value="Methyltransf_21"/>
    <property type="match status" value="1"/>
</dbReference>
<name>A0AAU9C0M7_9GAMM</name>
<dbReference type="InterPro" id="IPR029063">
    <property type="entry name" value="SAM-dependent_MTases_sf"/>
</dbReference>
<proteinExistence type="predicted"/>
<evidence type="ECO:0000259" key="1">
    <source>
        <dbReference type="Pfam" id="PF05050"/>
    </source>
</evidence>
<dbReference type="EMBL" id="AP024714">
    <property type="protein sequence ID" value="BCX80685.1"/>
    <property type="molecule type" value="Genomic_DNA"/>
</dbReference>
<dbReference type="RefSeq" id="WP_317705645.1">
    <property type="nucleotide sequence ID" value="NZ_AP024714.1"/>
</dbReference>
<sequence>MRPTVLIDVGANIGMSSLALAHQFQSLVTVVGIEAEKENYLILDKNYNLWGDRFAQKHVIDKRQAGCRFHAKWGVASSGKGDGDDVSSFRLPYGISASGTFAPTAVVDQKNIENKRLDFSSEAVEISRCRVQINDIVDNYCSDNNGLMIVKIDIEGGEEELMSNNVEWMSRTCFMTIEVHDRFGLPRSSVPLLKRLVEYDFAVVPDKDILHCFNRSLLRL</sequence>
<keyword evidence="3" id="KW-1185">Reference proteome</keyword>
<dbReference type="Gene3D" id="3.40.50.150">
    <property type="entry name" value="Vaccinia Virus protein VP39"/>
    <property type="match status" value="1"/>
</dbReference>
<dbReference type="SUPFAM" id="SSF53335">
    <property type="entry name" value="S-adenosyl-L-methionine-dependent methyltransferases"/>
    <property type="match status" value="1"/>
</dbReference>
<protein>
    <recommendedName>
        <fullName evidence="1">Methyltransferase FkbM domain-containing protein</fullName>
    </recommendedName>
</protein>
<evidence type="ECO:0000313" key="2">
    <source>
        <dbReference type="EMBL" id="BCX80685.1"/>
    </source>
</evidence>